<protein>
    <recommendedName>
        <fullName evidence="1">Chromo domain-containing protein</fullName>
    </recommendedName>
</protein>
<keyword evidence="3" id="KW-1185">Reference proteome</keyword>
<dbReference type="PROSITE" id="PS50013">
    <property type="entry name" value="CHROMO_2"/>
    <property type="match status" value="1"/>
</dbReference>
<dbReference type="SUPFAM" id="SSF54160">
    <property type="entry name" value="Chromo domain-like"/>
    <property type="match status" value="1"/>
</dbReference>
<evidence type="ECO:0000313" key="2">
    <source>
        <dbReference type="EMBL" id="OWY95267.1"/>
    </source>
</evidence>
<dbReference type="CDD" id="cd00024">
    <property type="entry name" value="CD_CSD"/>
    <property type="match status" value="1"/>
</dbReference>
<feature type="domain" description="Chromo" evidence="1">
    <location>
        <begin position="101"/>
        <end position="153"/>
    </location>
</feature>
<dbReference type="Pfam" id="PF00385">
    <property type="entry name" value="Chromo"/>
    <property type="match status" value="1"/>
</dbReference>
<dbReference type="AlphaFoldDB" id="A0A225UQ57"/>
<dbReference type="EMBL" id="NBNE01013167">
    <property type="protein sequence ID" value="OWY95267.1"/>
    <property type="molecule type" value="Genomic_DNA"/>
</dbReference>
<comment type="caution">
    <text evidence="2">The sequence shown here is derived from an EMBL/GenBank/DDBJ whole genome shotgun (WGS) entry which is preliminary data.</text>
</comment>
<evidence type="ECO:0000313" key="3">
    <source>
        <dbReference type="Proteomes" id="UP000198211"/>
    </source>
</evidence>
<accession>A0A225UQ57</accession>
<dbReference type="Proteomes" id="UP000198211">
    <property type="component" value="Unassembled WGS sequence"/>
</dbReference>
<reference evidence="3" key="1">
    <citation type="submission" date="2017-03" db="EMBL/GenBank/DDBJ databases">
        <title>Phytopthora megakarya and P. palmivora, two closely related causual agents of cacao black pod achieved similar genome size and gene model numbers by different mechanisms.</title>
        <authorList>
            <person name="Ali S."/>
            <person name="Shao J."/>
            <person name="Larry D.J."/>
            <person name="Kronmiller B."/>
            <person name="Shen D."/>
            <person name="Strem M.D."/>
            <person name="Melnick R.L."/>
            <person name="Guiltinan M.J."/>
            <person name="Tyler B.M."/>
            <person name="Meinhardt L.W."/>
            <person name="Bailey B.A."/>
        </authorList>
    </citation>
    <scope>NUCLEOTIDE SEQUENCE [LARGE SCALE GENOMIC DNA]</scope>
    <source>
        <strain evidence="3">zdho120</strain>
    </source>
</reference>
<dbReference type="InterPro" id="IPR023780">
    <property type="entry name" value="Chromo_domain"/>
</dbReference>
<evidence type="ECO:0000259" key="1">
    <source>
        <dbReference type="PROSITE" id="PS50013"/>
    </source>
</evidence>
<dbReference type="Gene3D" id="2.40.50.40">
    <property type="match status" value="1"/>
</dbReference>
<dbReference type="OrthoDB" id="78677at2759"/>
<dbReference type="InterPro" id="IPR016197">
    <property type="entry name" value="Chromo-like_dom_sf"/>
</dbReference>
<gene>
    <name evidence="2" type="ORF">PHMEG_00034773</name>
</gene>
<name>A0A225UQ57_9STRA</name>
<dbReference type="InterPro" id="IPR000953">
    <property type="entry name" value="Chromo/chromo_shadow_dom"/>
</dbReference>
<sequence length="170" mass="19206">MSSRSELATTNLRLSTAVRGLRISLLNKRKSRGGQEVNFSEGDYVLRSCVDERRQNKLMVTHLVTGNEQDVHASRLIFYADGDLEMTDELLEHVSAQGIILKVEKLIKHRLNMQSKVFELLISWCGLESIEDSWEPLQSLAEDIPTLIREYVKGTADDQLIAAFTKLTSA</sequence>
<organism evidence="2 3">
    <name type="scientific">Phytophthora megakarya</name>
    <dbReference type="NCBI Taxonomy" id="4795"/>
    <lineage>
        <taxon>Eukaryota</taxon>
        <taxon>Sar</taxon>
        <taxon>Stramenopiles</taxon>
        <taxon>Oomycota</taxon>
        <taxon>Peronosporomycetes</taxon>
        <taxon>Peronosporales</taxon>
        <taxon>Peronosporaceae</taxon>
        <taxon>Phytophthora</taxon>
    </lineage>
</organism>
<proteinExistence type="predicted"/>